<dbReference type="InterPro" id="IPR032710">
    <property type="entry name" value="NTF2-like_dom_sf"/>
</dbReference>
<dbReference type="SUPFAM" id="SSF103642">
    <property type="entry name" value="Sec-C motif"/>
    <property type="match status" value="1"/>
</dbReference>
<name>A0A1W1C2C6_9ZZZZ</name>
<dbReference type="InterPro" id="IPR004027">
    <property type="entry name" value="SEC_C_motif"/>
</dbReference>
<proteinExistence type="predicted"/>
<organism evidence="2">
    <name type="scientific">hydrothermal vent metagenome</name>
    <dbReference type="NCBI Taxonomy" id="652676"/>
    <lineage>
        <taxon>unclassified sequences</taxon>
        <taxon>metagenomes</taxon>
        <taxon>ecological metagenomes</taxon>
    </lineage>
</organism>
<protein>
    <submittedName>
        <fullName evidence="2">UPF0225 protein YchJ</fullName>
    </submittedName>
</protein>
<dbReference type="SUPFAM" id="SSF54427">
    <property type="entry name" value="NTF2-like"/>
    <property type="match status" value="1"/>
</dbReference>
<dbReference type="PANTHER" id="PTHR33747:SF1">
    <property type="entry name" value="ADENYLATE CYCLASE-ASSOCIATED CAP C-TERMINAL DOMAIN-CONTAINING PROTEIN"/>
    <property type="match status" value="1"/>
</dbReference>
<evidence type="ECO:0000313" key="2">
    <source>
        <dbReference type="EMBL" id="SFV59867.1"/>
    </source>
</evidence>
<evidence type="ECO:0000259" key="1">
    <source>
        <dbReference type="Pfam" id="PF17775"/>
    </source>
</evidence>
<feature type="domain" description="YchJ-like middle NTF2-like" evidence="1">
    <location>
        <begin position="2"/>
        <end position="88"/>
    </location>
</feature>
<dbReference type="AlphaFoldDB" id="A0A1W1C2C6"/>
<reference evidence="2" key="1">
    <citation type="submission" date="2016-10" db="EMBL/GenBank/DDBJ databases">
        <authorList>
            <person name="de Groot N.N."/>
        </authorList>
    </citation>
    <scope>NUCLEOTIDE SEQUENCE</scope>
</reference>
<dbReference type="PANTHER" id="PTHR33747">
    <property type="entry name" value="UPF0225 PROTEIN SCO1677"/>
    <property type="match status" value="1"/>
</dbReference>
<sequence>MTPKELMISRYEAFVRKDWHYLAQTSTSQSVAELELMPELEWLKLEVLDTYENSVEFKAYYRENGKIGLLHEKSRFIEENGSWKYQDGELFNTKIERNEPCPCGSGKKFKKCCA</sequence>
<dbReference type="EMBL" id="FPHK01000043">
    <property type="protein sequence ID" value="SFV59867.1"/>
    <property type="molecule type" value="Genomic_DNA"/>
</dbReference>
<dbReference type="Pfam" id="PF02810">
    <property type="entry name" value="SEC-C"/>
    <property type="match status" value="1"/>
</dbReference>
<dbReference type="Gene3D" id="3.10.450.50">
    <property type="match status" value="1"/>
</dbReference>
<gene>
    <name evidence="2" type="ORF">MNB_SM-6-322</name>
</gene>
<dbReference type="Pfam" id="PF17775">
    <property type="entry name" value="YchJ_M-like"/>
    <property type="match status" value="1"/>
</dbReference>
<dbReference type="InterPro" id="IPR048469">
    <property type="entry name" value="YchJ-like_M"/>
</dbReference>
<accession>A0A1W1C2C6</accession>